<reference evidence="1" key="1">
    <citation type="submission" date="2023-07" db="EMBL/GenBank/DDBJ databases">
        <title>Genomic Encyclopedia of Type Strains, Phase IV (KMG-IV): sequencing the most valuable type-strain genomes for metagenomic binning, comparative biology and taxonomic classification.</title>
        <authorList>
            <person name="Goeker M."/>
        </authorList>
    </citation>
    <scope>NUCLEOTIDE SEQUENCE</scope>
    <source>
        <strain evidence="1">DSM 26174</strain>
    </source>
</reference>
<protein>
    <submittedName>
        <fullName evidence="1">Alpha-ribazole phosphatase</fullName>
        <ecNumber evidence="1">3.1.3.73</ecNumber>
    </submittedName>
</protein>
<dbReference type="EC" id="3.1.3.73" evidence="1"/>
<proteinExistence type="predicted"/>
<dbReference type="Proteomes" id="UP001185092">
    <property type="component" value="Unassembled WGS sequence"/>
</dbReference>
<dbReference type="AlphaFoldDB" id="A0AAE3XPB3"/>
<dbReference type="EMBL" id="JAVDQD010000003">
    <property type="protein sequence ID" value="MDR6239633.1"/>
    <property type="molecule type" value="Genomic_DNA"/>
</dbReference>
<dbReference type="SUPFAM" id="SSF53254">
    <property type="entry name" value="Phosphoglycerate mutase-like"/>
    <property type="match status" value="1"/>
</dbReference>
<dbReference type="CDD" id="cd07067">
    <property type="entry name" value="HP_PGM_like"/>
    <property type="match status" value="1"/>
</dbReference>
<evidence type="ECO:0000313" key="1">
    <source>
        <dbReference type="EMBL" id="MDR6239633.1"/>
    </source>
</evidence>
<comment type="caution">
    <text evidence="1">The sequence shown here is derived from an EMBL/GenBank/DDBJ whole genome shotgun (WGS) entry which is preliminary data.</text>
</comment>
<keyword evidence="1" id="KW-0378">Hydrolase</keyword>
<accession>A0AAE3XPB3</accession>
<name>A0AAE3XPB3_9BACT</name>
<organism evidence="1 2">
    <name type="scientific">Aureibacter tunicatorum</name>
    <dbReference type="NCBI Taxonomy" id="866807"/>
    <lineage>
        <taxon>Bacteria</taxon>
        <taxon>Pseudomonadati</taxon>
        <taxon>Bacteroidota</taxon>
        <taxon>Cytophagia</taxon>
        <taxon>Cytophagales</taxon>
        <taxon>Persicobacteraceae</taxon>
        <taxon>Aureibacter</taxon>
    </lineage>
</organism>
<dbReference type="InterPro" id="IPR013078">
    <property type="entry name" value="His_Pase_superF_clade-1"/>
</dbReference>
<sequence>MEIYLIRHTEPDIKKGICYGQTEVPLVSEYKSHIKEVIAKLPEEFDAIISSPWNRCNLLANELTTLKFCTDFRLSELNFGEWEMKFWDDVPKDWYEDFVNNKCEGGESYNDLRVRVEEIWLEILEKNGKDDKVAIVTHASVIRAIVSKVLKINLIDSFNFDISYGSVTKITSSGEFEKVNYLNL</sequence>
<dbReference type="Pfam" id="PF00300">
    <property type="entry name" value="His_Phos_1"/>
    <property type="match status" value="1"/>
</dbReference>
<keyword evidence="2" id="KW-1185">Reference proteome</keyword>
<evidence type="ECO:0000313" key="2">
    <source>
        <dbReference type="Proteomes" id="UP001185092"/>
    </source>
</evidence>
<dbReference type="RefSeq" id="WP_309939347.1">
    <property type="nucleotide sequence ID" value="NZ_AP025305.1"/>
</dbReference>
<dbReference type="SMART" id="SM00855">
    <property type="entry name" value="PGAM"/>
    <property type="match status" value="1"/>
</dbReference>
<dbReference type="GO" id="GO:0043755">
    <property type="term" value="F:alpha-ribazole phosphatase activity"/>
    <property type="evidence" value="ECO:0007669"/>
    <property type="project" value="UniProtKB-EC"/>
</dbReference>
<dbReference type="Gene3D" id="3.40.50.1240">
    <property type="entry name" value="Phosphoglycerate mutase-like"/>
    <property type="match status" value="1"/>
</dbReference>
<dbReference type="InterPro" id="IPR029033">
    <property type="entry name" value="His_PPase_superfam"/>
</dbReference>
<gene>
    <name evidence="1" type="ORF">HNQ88_002681</name>
</gene>